<protein>
    <submittedName>
        <fullName evidence="2">NADPH-dependent FMN reductase</fullName>
    </submittedName>
</protein>
<sequence length="182" mass="20011">MSTLLVIVGSVRPTRVGGAVADWVIEHARRRGDFEVKVADLRELALPVMDEPHHPRLREYQHEHTKRWSQIVDDADGFIIVTAEYNHSIPGALKNALDYLVQEWRGKPVGVVSYGGISGGTRATVALQVVLANFAMQGTAANVEISWVAQRIAEDGTFTSDEKLDGVLEAQLDELSLKLAAR</sequence>
<dbReference type="PANTHER" id="PTHR30543">
    <property type="entry name" value="CHROMATE REDUCTASE"/>
    <property type="match status" value="1"/>
</dbReference>
<evidence type="ECO:0000313" key="2">
    <source>
        <dbReference type="EMBL" id="GAA4158227.1"/>
    </source>
</evidence>
<comment type="caution">
    <text evidence="2">The sequence shown here is derived from an EMBL/GenBank/DDBJ whole genome shotgun (WGS) entry which is preliminary data.</text>
</comment>
<reference evidence="2" key="2">
    <citation type="submission" date="2023-12" db="EMBL/GenBank/DDBJ databases">
        <authorList>
            <person name="Sun Q."/>
            <person name="Inoue M."/>
        </authorList>
    </citation>
    <scope>NUCLEOTIDE SEQUENCE</scope>
    <source>
        <strain evidence="2">JCM 17590</strain>
    </source>
</reference>
<dbReference type="Proteomes" id="UP001415169">
    <property type="component" value="Unassembled WGS sequence"/>
</dbReference>
<dbReference type="InterPro" id="IPR005025">
    <property type="entry name" value="FMN_Rdtase-like_dom"/>
</dbReference>
<feature type="domain" description="NADPH-dependent FMN reductase-like" evidence="1">
    <location>
        <begin position="4"/>
        <end position="137"/>
    </location>
</feature>
<dbReference type="SUPFAM" id="SSF52218">
    <property type="entry name" value="Flavoproteins"/>
    <property type="match status" value="1"/>
</dbReference>
<dbReference type="InterPro" id="IPR050712">
    <property type="entry name" value="NAD(P)H-dep_reductase"/>
</dbReference>
<accession>A0ABP7ZHQ7</accession>
<proteinExistence type="predicted"/>
<name>A0ABP7ZHQ7_9MICO</name>
<organism evidence="2 3">
    <name type="scientific">Gryllotalpicola daejeonensis</name>
    <dbReference type="NCBI Taxonomy" id="993087"/>
    <lineage>
        <taxon>Bacteria</taxon>
        <taxon>Bacillati</taxon>
        <taxon>Actinomycetota</taxon>
        <taxon>Actinomycetes</taxon>
        <taxon>Micrococcales</taxon>
        <taxon>Microbacteriaceae</taxon>
        <taxon>Gryllotalpicola</taxon>
    </lineage>
</organism>
<evidence type="ECO:0000313" key="3">
    <source>
        <dbReference type="Proteomes" id="UP001415169"/>
    </source>
</evidence>
<dbReference type="Gene3D" id="3.40.50.360">
    <property type="match status" value="1"/>
</dbReference>
<dbReference type="RefSeq" id="WP_344790727.1">
    <property type="nucleotide sequence ID" value="NZ_BAABBV010000001.1"/>
</dbReference>
<gene>
    <name evidence="2" type="ORF">GCM10022286_10810</name>
</gene>
<dbReference type="PANTHER" id="PTHR30543:SF21">
    <property type="entry name" value="NAD(P)H-DEPENDENT FMN REDUCTASE LOT6"/>
    <property type="match status" value="1"/>
</dbReference>
<evidence type="ECO:0000259" key="1">
    <source>
        <dbReference type="Pfam" id="PF03358"/>
    </source>
</evidence>
<dbReference type="Pfam" id="PF03358">
    <property type="entry name" value="FMN_red"/>
    <property type="match status" value="1"/>
</dbReference>
<dbReference type="EMBL" id="BAABBV010000001">
    <property type="protein sequence ID" value="GAA4158227.1"/>
    <property type="molecule type" value="Genomic_DNA"/>
</dbReference>
<keyword evidence="3" id="KW-1185">Reference proteome</keyword>
<dbReference type="InterPro" id="IPR029039">
    <property type="entry name" value="Flavoprotein-like_sf"/>
</dbReference>
<reference evidence="2" key="1">
    <citation type="journal article" date="2014" name="Int. J. Syst. Evol. Microbiol.">
        <title>Complete genome of a new Firmicutes species belonging to the dominant human colonic microbiota ('Ruminococcus bicirculans') reveals two chromosomes and a selective capacity to utilize plant glucans.</title>
        <authorList>
            <consortium name="NISC Comparative Sequencing Program"/>
            <person name="Wegmann U."/>
            <person name="Louis P."/>
            <person name="Goesmann A."/>
            <person name="Henrissat B."/>
            <person name="Duncan S.H."/>
            <person name="Flint H.J."/>
        </authorList>
    </citation>
    <scope>NUCLEOTIDE SEQUENCE</scope>
    <source>
        <strain evidence="2">JCM 17590</strain>
    </source>
</reference>